<sequence length="768" mass="86668">MSGHVHATQQETERLALGTALKRVSLMLQYPEQLERVEQYRKREARTTASLETRLKSALQSQLEGVRLGLSQLHGALAHAREIGRALRGVRAEREAGLAALEPLGELRGLADEHGQLAAAVEHTRIIMSVRELEQETRDWIEQGELLAAHKNLMELEHSRDSLLLRQHLKDAGNAANLHLIREYFSCAESLAGELAKQLWLVLQRGLGTARRDPAMLVSALRVIEREEGLDALAAERRQSSGFVAPGRPKELQRRCVEVLRQTVSTRVESGQTDTRDDDSLWLARHLDTLQRRILEDLVVVKTLMAQCFPPKYNIFSTTLRFYHQALGAHLQDIVSEQLEANEIVSLLTWVLHTYPSEEMMGHPDLAPEASVEELPPLLSPGEVEALLHKYLHTLQSNVCTWLGKALEAERRDWMRNQEPDTDQHGYFHTALPAIVCQMLEQNVQVASQVSPRLVGRAMTIGLLEVQTFLCRYRAVLGGYRQEHVQNRQLPPFYVQYMTAATNNCLAFKESMRQLLEKRPTFGAPGVEGPSQEATPVPARLPDPTTQLDGIAADACEYLLDEVLLDIEPLLQELLTRAWVSSSRAMDTICATVEDYFSDFSKLKKPYLQELTERAHRRLVSEFVRAAVQRRVSFKGCEERREAAEKMEWEARQLKQLFQKLSHGPLSEDSLSDVIPALAELVRLKDTSMLCLEISGLLHKYPDVREEHIWAVLALRGDATRDMRLVLTECMMQRRAHTSAPAAPPSVAALNFFADIPVTSHLLPQLGK</sequence>
<dbReference type="GeneID" id="116944288"/>
<protein>
    <submittedName>
        <fullName evidence="5">Exocyst complex component 3-like</fullName>
    </submittedName>
</protein>
<dbReference type="PANTHER" id="PTHR21292:SF1">
    <property type="entry name" value="EXOCYST COMPLEX COMPONENT 3"/>
    <property type="match status" value="1"/>
</dbReference>
<dbReference type="InterPro" id="IPR042532">
    <property type="entry name" value="EXOC3/Sec6_C"/>
</dbReference>
<comment type="similarity">
    <text evidence="1">Belongs to the SEC6 family.</text>
</comment>
<dbReference type="GO" id="GO:0006887">
    <property type="term" value="P:exocytosis"/>
    <property type="evidence" value="ECO:0007669"/>
    <property type="project" value="UniProtKB-KW"/>
</dbReference>
<dbReference type="GO" id="GO:0000145">
    <property type="term" value="C:exocyst"/>
    <property type="evidence" value="ECO:0007669"/>
    <property type="project" value="InterPro"/>
</dbReference>
<dbReference type="Gene3D" id="1.10.357.50">
    <property type="match status" value="1"/>
</dbReference>
<dbReference type="InterPro" id="IPR010326">
    <property type="entry name" value="EXOC3/Sec6"/>
</dbReference>
<keyword evidence="4" id="KW-1185">Reference proteome</keyword>
<name>A0AAJ7WXF5_PETMA</name>
<proteinExistence type="inferred from homology"/>
<evidence type="ECO:0000313" key="5">
    <source>
        <dbReference type="RefSeq" id="XP_032813739.1"/>
    </source>
</evidence>
<dbReference type="KEGG" id="pmrn:116944288"/>
<dbReference type="Proteomes" id="UP001318040">
    <property type="component" value="Chromosome 20"/>
</dbReference>
<dbReference type="Pfam" id="PF06046">
    <property type="entry name" value="Sec6"/>
    <property type="match status" value="1"/>
</dbReference>
<evidence type="ECO:0000256" key="3">
    <source>
        <dbReference type="ARBA" id="ARBA00022483"/>
    </source>
</evidence>
<dbReference type="GO" id="GO:0000149">
    <property type="term" value="F:SNARE binding"/>
    <property type="evidence" value="ECO:0007669"/>
    <property type="project" value="TreeGrafter"/>
</dbReference>
<dbReference type="AlphaFoldDB" id="A0AAJ7WXF5"/>
<dbReference type="PANTHER" id="PTHR21292">
    <property type="entry name" value="EXOCYST COMPLEX COMPONENT SEC6-RELATED"/>
    <property type="match status" value="1"/>
</dbReference>
<keyword evidence="2" id="KW-0813">Transport</keyword>
<keyword evidence="3" id="KW-0268">Exocytosis</keyword>
<gene>
    <name evidence="5" type="primary">LOC116944288</name>
</gene>
<evidence type="ECO:0000256" key="2">
    <source>
        <dbReference type="ARBA" id="ARBA00022448"/>
    </source>
</evidence>
<dbReference type="Gene3D" id="1.10.357.70">
    <property type="entry name" value="Exocyst complex component Sec6, C-terminal domain"/>
    <property type="match status" value="1"/>
</dbReference>
<organism evidence="4 5">
    <name type="scientific">Petromyzon marinus</name>
    <name type="common">Sea lamprey</name>
    <dbReference type="NCBI Taxonomy" id="7757"/>
    <lineage>
        <taxon>Eukaryota</taxon>
        <taxon>Metazoa</taxon>
        <taxon>Chordata</taxon>
        <taxon>Craniata</taxon>
        <taxon>Vertebrata</taxon>
        <taxon>Cyclostomata</taxon>
        <taxon>Hyperoartia</taxon>
        <taxon>Petromyzontiformes</taxon>
        <taxon>Petromyzontidae</taxon>
        <taxon>Petromyzon</taxon>
    </lineage>
</organism>
<dbReference type="GO" id="GO:0051601">
    <property type="term" value="P:exocyst localization"/>
    <property type="evidence" value="ECO:0007669"/>
    <property type="project" value="TreeGrafter"/>
</dbReference>
<evidence type="ECO:0000313" key="4">
    <source>
        <dbReference type="Proteomes" id="UP001318040"/>
    </source>
</evidence>
<dbReference type="FunFam" id="1.10.357.70:FF:000001">
    <property type="entry name" value="Exocyst complex component 3"/>
    <property type="match status" value="1"/>
</dbReference>
<dbReference type="RefSeq" id="XP_032813739.1">
    <property type="nucleotide sequence ID" value="XM_032957848.1"/>
</dbReference>
<accession>A0AAJ7WXF5</accession>
<reference evidence="5" key="1">
    <citation type="submission" date="2025-08" db="UniProtKB">
        <authorList>
            <consortium name="RefSeq"/>
        </authorList>
    </citation>
    <scope>IDENTIFICATION</scope>
    <source>
        <tissue evidence="5">Sperm</tissue>
    </source>
</reference>
<evidence type="ECO:0000256" key="1">
    <source>
        <dbReference type="ARBA" id="ARBA00009447"/>
    </source>
</evidence>